<sequence>DTYSRLAITNRLITTADNPFDLNDLADSSSGAILQGFNFNDLAGSAMTNVPDLDGDGNDELIIVSRFGKPFNQAKNNVGFGEAYLIFGQAIRLRGELPLNSVGGGSIEGLLLPGIRAPFDLDPNTMPENESWTEGLSDVTVIPDMDGDGWPEIVFSFPRVESLSLANQVYGVQVVMPDIAGMGSLEYDAYYQDTWHTDEAQFTRGGIVIVSSHNQILRDASHTMLNRKGDRGIDLHEVGQFFESVTDHSEGYDMGRDPFTAPFLLGIDVVPSVTMCDGSET</sequence>
<dbReference type="AlphaFoldDB" id="X0TZQ1"/>
<feature type="non-terminal residue" evidence="1">
    <location>
        <position position="281"/>
    </location>
</feature>
<name>X0TZQ1_9ZZZZ</name>
<comment type="caution">
    <text evidence="1">The sequence shown here is derived from an EMBL/GenBank/DDBJ whole genome shotgun (WGS) entry which is preliminary data.</text>
</comment>
<reference evidence="1" key="1">
    <citation type="journal article" date="2014" name="Front. Microbiol.">
        <title>High frequency of phylogenetically diverse reductive dehalogenase-homologous genes in deep subseafloor sedimentary metagenomes.</title>
        <authorList>
            <person name="Kawai M."/>
            <person name="Futagami T."/>
            <person name="Toyoda A."/>
            <person name="Takaki Y."/>
            <person name="Nishi S."/>
            <person name="Hori S."/>
            <person name="Arai W."/>
            <person name="Tsubouchi T."/>
            <person name="Morono Y."/>
            <person name="Uchiyama I."/>
            <person name="Ito T."/>
            <person name="Fujiyama A."/>
            <person name="Inagaki F."/>
            <person name="Takami H."/>
        </authorList>
    </citation>
    <scope>NUCLEOTIDE SEQUENCE</scope>
    <source>
        <strain evidence="1">Expedition CK06-06</strain>
    </source>
</reference>
<gene>
    <name evidence="1" type="ORF">S01H1_26745</name>
</gene>
<organism evidence="1">
    <name type="scientific">marine sediment metagenome</name>
    <dbReference type="NCBI Taxonomy" id="412755"/>
    <lineage>
        <taxon>unclassified sequences</taxon>
        <taxon>metagenomes</taxon>
        <taxon>ecological metagenomes</taxon>
    </lineage>
</organism>
<dbReference type="Gene3D" id="2.130.10.130">
    <property type="entry name" value="Integrin alpha, N-terminal"/>
    <property type="match status" value="1"/>
</dbReference>
<feature type="non-terminal residue" evidence="1">
    <location>
        <position position="1"/>
    </location>
</feature>
<dbReference type="SUPFAM" id="SSF69318">
    <property type="entry name" value="Integrin alpha N-terminal domain"/>
    <property type="match status" value="1"/>
</dbReference>
<proteinExistence type="predicted"/>
<dbReference type="InterPro" id="IPR028994">
    <property type="entry name" value="Integrin_alpha_N"/>
</dbReference>
<evidence type="ECO:0000313" key="1">
    <source>
        <dbReference type="EMBL" id="GAF98754.1"/>
    </source>
</evidence>
<protein>
    <submittedName>
        <fullName evidence="1">Uncharacterized protein</fullName>
    </submittedName>
</protein>
<accession>X0TZQ1</accession>
<dbReference type="EMBL" id="BARS01016230">
    <property type="protein sequence ID" value="GAF98754.1"/>
    <property type="molecule type" value="Genomic_DNA"/>
</dbReference>